<dbReference type="Proteomes" id="UP000192342">
    <property type="component" value="Unassembled WGS sequence"/>
</dbReference>
<keyword evidence="1" id="KW-0812">Transmembrane</keyword>
<feature type="transmembrane region" description="Helical" evidence="1">
    <location>
        <begin position="48"/>
        <end position="67"/>
    </location>
</feature>
<sequence length="142" mass="15412">MSAERFALLSAGVFLLTGMLTGIWKYWHMARSASATAPVYVDICHRTALLYAFACLVLQQLALSSSLSPHINLAAVVIPIVFFALAVLSYAIHGFLQDTDNQLRKPHVLGSRTLSPWLLRGFMLLLIVGEIGGTCVLIAGNL</sequence>
<gene>
    <name evidence="2" type="ORF">ATO7_09502</name>
</gene>
<protein>
    <recommendedName>
        <fullName evidence="4">Integral membrane protein</fullName>
    </recommendedName>
</protein>
<evidence type="ECO:0008006" key="4">
    <source>
        <dbReference type="Google" id="ProtNLM"/>
    </source>
</evidence>
<evidence type="ECO:0000313" key="2">
    <source>
        <dbReference type="EMBL" id="ORE87266.1"/>
    </source>
</evidence>
<evidence type="ECO:0000256" key="1">
    <source>
        <dbReference type="SAM" id="Phobius"/>
    </source>
</evidence>
<dbReference type="STRING" id="1317117.ATO7_09502"/>
<reference evidence="2 3" key="1">
    <citation type="submission" date="2013-04" db="EMBL/GenBank/DDBJ databases">
        <title>Oceanococcus atlanticus 22II-S10r2 Genome Sequencing.</title>
        <authorList>
            <person name="Lai Q."/>
            <person name="Li G."/>
            <person name="Shao Z."/>
        </authorList>
    </citation>
    <scope>NUCLEOTIDE SEQUENCE [LARGE SCALE GENOMIC DNA]</scope>
    <source>
        <strain evidence="2 3">22II-S10r2</strain>
    </source>
</reference>
<feature type="transmembrane region" description="Helical" evidence="1">
    <location>
        <begin position="6"/>
        <end position="27"/>
    </location>
</feature>
<keyword evidence="3" id="KW-1185">Reference proteome</keyword>
<feature type="transmembrane region" description="Helical" evidence="1">
    <location>
        <begin position="117"/>
        <end position="139"/>
    </location>
</feature>
<comment type="caution">
    <text evidence="2">The sequence shown here is derived from an EMBL/GenBank/DDBJ whole genome shotgun (WGS) entry which is preliminary data.</text>
</comment>
<keyword evidence="1" id="KW-0472">Membrane</keyword>
<proteinExistence type="predicted"/>
<dbReference type="RefSeq" id="WP_083561506.1">
    <property type="nucleotide sequence ID" value="NZ_AQQV01000002.1"/>
</dbReference>
<accession>A0A1Y1SE34</accession>
<evidence type="ECO:0000313" key="3">
    <source>
        <dbReference type="Proteomes" id="UP000192342"/>
    </source>
</evidence>
<dbReference type="OrthoDB" id="345818at2"/>
<organism evidence="2 3">
    <name type="scientific">Oceanococcus atlanticus</name>
    <dbReference type="NCBI Taxonomy" id="1317117"/>
    <lineage>
        <taxon>Bacteria</taxon>
        <taxon>Pseudomonadati</taxon>
        <taxon>Pseudomonadota</taxon>
        <taxon>Gammaproteobacteria</taxon>
        <taxon>Chromatiales</taxon>
        <taxon>Oceanococcaceae</taxon>
        <taxon>Oceanococcus</taxon>
    </lineage>
</organism>
<name>A0A1Y1SE34_9GAMM</name>
<dbReference type="AlphaFoldDB" id="A0A1Y1SE34"/>
<feature type="transmembrane region" description="Helical" evidence="1">
    <location>
        <begin position="73"/>
        <end position="96"/>
    </location>
</feature>
<keyword evidence="1" id="KW-1133">Transmembrane helix</keyword>
<dbReference type="EMBL" id="AQQV01000002">
    <property type="protein sequence ID" value="ORE87266.1"/>
    <property type="molecule type" value="Genomic_DNA"/>
</dbReference>